<protein>
    <recommendedName>
        <fullName evidence="5">Translin-associated factor X-interacting protein 1 N-terminal domain-containing protein</fullName>
    </recommendedName>
</protein>
<dbReference type="AlphaFoldDB" id="A0AAV8XKF0"/>
<dbReference type="Gene3D" id="1.10.10.1450">
    <property type="match status" value="1"/>
</dbReference>
<reference evidence="3" key="1">
    <citation type="journal article" date="2023" name="Insect Mol. Biol.">
        <title>Genome sequencing provides insights into the evolution of gene families encoding plant cell wall-degrading enzymes in longhorned beetles.</title>
        <authorList>
            <person name="Shin N.R."/>
            <person name="Okamura Y."/>
            <person name="Kirsch R."/>
            <person name="Pauchet Y."/>
        </authorList>
    </citation>
    <scope>NUCLEOTIDE SEQUENCE</scope>
    <source>
        <strain evidence="3">AMC_N1</strain>
    </source>
</reference>
<keyword evidence="4" id="KW-1185">Reference proteome</keyword>
<dbReference type="InterPro" id="IPR052709">
    <property type="entry name" value="Transposase-MT_Hybrid"/>
</dbReference>
<accession>A0AAV8XKF0</accession>
<gene>
    <name evidence="3" type="ORF">NQ318_015553</name>
</gene>
<evidence type="ECO:0000256" key="1">
    <source>
        <dbReference type="SAM" id="Coils"/>
    </source>
</evidence>
<feature type="coiled-coil region" evidence="1">
    <location>
        <begin position="31"/>
        <end position="58"/>
    </location>
</feature>
<evidence type="ECO:0000313" key="3">
    <source>
        <dbReference type="EMBL" id="KAJ8938988.1"/>
    </source>
</evidence>
<dbReference type="PANTHER" id="PTHR46060:SF1">
    <property type="entry name" value="MARINER MOS1 TRANSPOSASE-LIKE PROTEIN"/>
    <property type="match status" value="1"/>
</dbReference>
<feature type="region of interest" description="Disordered" evidence="2">
    <location>
        <begin position="1"/>
        <end position="25"/>
    </location>
</feature>
<dbReference type="EMBL" id="JAPWTK010000514">
    <property type="protein sequence ID" value="KAJ8938988.1"/>
    <property type="molecule type" value="Genomic_DNA"/>
</dbReference>
<comment type="caution">
    <text evidence="3">The sequence shown here is derived from an EMBL/GenBank/DDBJ whole genome shotgun (WGS) entry which is preliminary data.</text>
</comment>
<keyword evidence="1" id="KW-0175">Coiled coil</keyword>
<evidence type="ECO:0000313" key="4">
    <source>
        <dbReference type="Proteomes" id="UP001162162"/>
    </source>
</evidence>
<dbReference type="PANTHER" id="PTHR46060">
    <property type="entry name" value="MARINER MOS1 TRANSPOSASE-LIKE PROTEIN"/>
    <property type="match status" value="1"/>
</dbReference>
<name>A0AAV8XKF0_9CUCU</name>
<evidence type="ECO:0008006" key="5">
    <source>
        <dbReference type="Google" id="ProtNLM"/>
    </source>
</evidence>
<sequence>MSNSESSASHVINAQEDGKTDASSSSLLSLLDDKNKTIATLQKRLENQKEQLSYYLKRELSVPKIVRLSESCEVVRLFRETHPDLPPLNQGTISKIEAQYREMGDVRKVPSKRQAVVDDDTKLNLLLQPCSPRAPLQSVAVSMAMSRFGKPLGVRSELCALYERARAADGGVAACLRDQEFVLRKVVTKLCEFVKYANGGHDFGLQFSNFIAEPRHLELFGGLLRATARLRRKLDTFRICCDRLLVAEDERNAIAEQIYSVPAEQRVDNNYLIGVQMEKMQLENEIKQILRDQGEDRERIKEITVIEEKLSNLQRQLNSAFARNDGGNPSYAVKFCVKLNKTPKDTYNMLKDAFGDVCMSYSQTKKWHKSLREGREDVNDEARIPN</sequence>
<feature type="compositionally biased region" description="Polar residues" evidence="2">
    <location>
        <begin position="1"/>
        <end position="12"/>
    </location>
</feature>
<proteinExistence type="predicted"/>
<evidence type="ECO:0000256" key="2">
    <source>
        <dbReference type="SAM" id="MobiDB-lite"/>
    </source>
</evidence>
<dbReference type="Proteomes" id="UP001162162">
    <property type="component" value="Unassembled WGS sequence"/>
</dbReference>
<organism evidence="3 4">
    <name type="scientific">Aromia moschata</name>
    <dbReference type="NCBI Taxonomy" id="1265417"/>
    <lineage>
        <taxon>Eukaryota</taxon>
        <taxon>Metazoa</taxon>
        <taxon>Ecdysozoa</taxon>
        <taxon>Arthropoda</taxon>
        <taxon>Hexapoda</taxon>
        <taxon>Insecta</taxon>
        <taxon>Pterygota</taxon>
        <taxon>Neoptera</taxon>
        <taxon>Endopterygota</taxon>
        <taxon>Coleoptera</taxon>
        <taxon>Polyphaga</taxon>
        <taxon>Cucujiformia</taxon>
        <taxon>Chrysomeloidea</taxon>
        <taxon>Cerambycidae</taxon>
        <taxon>Cerambycinae</taxon>
        <taxon>Callichromatini</taxon>
        <taxon>Aromia</taxon>
    </lineage>
</organism>
<feature type="coiled-coil region" evidence="1">
    <location>
        <begin position="272"/>
        <end position="323"/>
    </location>
</feature>